<feature type="compositionally biased region" description="Basic residues" evidence="1">
    <location>
        <begin position="33"/>
        <end position="49"/>
    </location>
</feature>
<gene>
    <name evidence="2" type="ORF">PCOR1329_LOCUS66379</name>
</gene>
<feature type="compositionally biased region" description="Gly residues" evidence="1">
    <location>
        <begin position="254"/>
        <end position="264"/>
    </location>
</feature>
<feature type="compositionally biased region" description="Basic residues" evidence="1">
    <location>
        <begin position="265"/>
        <end position="276"/>
    </location>
</feature>
<proteinExistence type="predicted"/>
<accession>A0ABN9WDL9</accession>
<keyword evidence="3" id="KW-1185">Reference proteome</keyword>
<evidence type="ECO:0000313" key="3">
    <source>
        <dbReference type="Proteomes" id="UP001189429"/>
    </source>
</evidence>
<sequence>AAAPCGGGPWRRPRKAPAGTRPEGPAEGFEVGRRRRGGGARRGGGRRQGGRQGDRGEGRGGRRPGQGPRRRSADGGRRGVRGGHPAGGALRLPRPRLPGRGVRRHAGGAARGHGLARVALDRGPDRRHHELRGGAAAVRGVDRGRPGWRPAGRGDLRPLPRGALLGHARRRRPAERRPDLRVLRGRRAAPGGGGLRSAAQPPLGGALLPGDGAALAPAHPHCADPRQCCHQLRLGGLRAPGRVVRAGPELLGQRGRGAAGPGGGRPRHGLRGRGVRPGHQASVRQQRPRAPGAPGRAVGGGRHAAGRGGPVLVRTNSLRAPCRPSLCLGAAGSPRVLLGHGGDARAKGARRR</sequence>
<organism evidence="2 3">
    <name type="scientific">Prorocentrum cordatum</name>
    <dbReference type="NCBI Taxonomy" id="2364126"/>
    <lineage>
        <taxon>Eukaryota</taxon>
        <taxon>Sar</taxon>
        <taxon>Alveolata</taxon>
        <taxon>Dinophyceae</taxon>
        <taxon>Prorocentrales</taxon>
        <taxon>Prorocentraceae</taxon>
        <taxon>Prorocentrum</taxon>
    </lineage>
</organism>
<feature type="region of interest" description="Disordered" evidence="1">
    <location>
        <begin position="185"/>
        <end position="204"/>
    </location>
</feature>
<feature type="compositionally biased region" description="Basic and acidic residues" evidence="1">
    <location>
        <begin position="119"/>
        <end position="132"/>
    </location>
</feature>
<dbReference type="EMBL" id="CAUYUJ010018547">
    <property type="protein sequence ID" value="CAK0884425.1"/>
    <property type="molecule type" value="Genomic_DNA"/>
</dbReference>
<feature type="non-terminal residue" evidence="2">
    <location>
        <position position="352"/>
    </location>
</feature>
<dbReference type="Proteomes" id="UP001189429">
    <property type="component" value="Unassembled WGS sequence"/>
</dbReference>
<name>A0ABN9WDL9_9DINO</name>
<feature type="compositionally biased region" description="Gly residues" evidence="1">
    <location>
        <begin position="297"/>
        <end position="308"/>
    </location>
</feature>
<evidence type="ECO:0000256" key="1">
    <source>
        <dbReference type="SAM" id="MobiDB-lite"/>
    </source>
</evidence>
<feature type="non-terminal residue" evidence="2">
    <location>
        <position position="1"/>
    </location>
</feature>
<comment type="caution">
    <text evidence="2">The sequence shown here is derived from an EMBL/GenBank/DDBJ whole genome shotgun (WGS) entry which is preliminary data.</text>
</comment>
<reference evidence="2" key="1">
    <citation type="submission" date="2023-10" db="EMBL/GenBank/DDBJ databases">
        <authorList>
            <person name="Chen Y."/>
            <person name="Shah S."/>
            <person name="Dougan E. K."/>
            <person name="Thang M."/>
            <person name="Chan C."/>
        </authorList>
    </citation>
    <scope>NUCLEOTIDE SEQUENCE [LARGE SCALE GENOMIC DNA]</scope>
</reference>
<evidence type="ECO:0000313" key="2">
    <source>
        <dbReference type="EMBL" id="CAK0884425.1"/>
    </source>
</evidence>
<feature type="region of interest" description="Disordered" evidence="1">
    <location>
        <begin position="250"/>
        <end position="308"/>
    </location>
</feature>
<protein>
    <submittedName>
        <fullName evidence="2">Uncharacterized protein</fullName>
    </submittedName>
</protein>
<feature type="region of interest" description="Disordered" evidence="1">
    <location>
        <begin position="1"/>
        <end position="161"/>
    </location>
</feature>